<dbReference type="RefSeq" id="WP_104423907.1">
    <property type="nucleotide sequence ID" value="NZ_PTIY01000007.1"/>
</dbReference>
<keyword evidence="1" id="KW-0472">Membrane</keyword>
<reference evidence="2 3" key="1">
    <citation type="submission" date="2018-02" db="EMBL/GenBank/DDBJ databases">
        <title>Subsurface microbial communities from deep shales in Ohio and West Virginia, USA.</title>
        <authorList>
            <person name="Wrighton K."/>
        </authorList>
    </citation>
    <scope>NUCLEOTIDE SEQUENCE [LARGE SCALE GENOMIC DNA]</scope>
    <source>
        <strain evidence="2 3">OWC-G53F</strain>
    </source>
</reference>
<dbReference type="Proteomes" id="UP000238071">
    <property type="component" value="Unassembled WGS sequence"/>
</dbReference>
<proteinExistence type="predicted"/>
<dbReference type="InterPro" id="IPR051311">
    <property type="entry name" value="DedA_domain"/>
</dbReference>
<comment type="caution">
    <text evidence="2">The sequence shown here is derived from an EMBL/GenBank/DDBJ whole genome shotgun (WGS) entry which is preliminary data.</text>
</comment>
<evidence type="ECO:0000313" key="3">
    <source>
        <dbReference type="Proteomes" id="UP000238071"/>
    </source>
</evidence>
<keyword evidence="3" id="KW-1185">Reference proteome</keyword>
<dbReference type="OrthoDB" id="9814483at2"/>
<dbReference type="EMBL" id="PTIY01000007">
    <property type="protein sequence ID" value="PPK71644.1"/>
    <property type="molecule type" value="Genomic_DNA"/>
</dbReference>
<dbReference type="AlphaFoldDB" id="A0A2S6H2H2"/>
<organism evidence="2 3">
    <name type="scientific">Methylobacter tundripaludum</name>
    <dbReference type="NCBI Taxonomy" id="173365"/>
    <lineage>
        <taxon>Bacteria</taxon>
        <taxon>Pseudomonadati</taxon>
        <taxon>Pseudomonadota</taxon>
        <taxon>Gammaproteobacteria</taxon>
        <taxon>Methylococcales</taxon>
        <taxon>Methylococcaceae</taxon>
        <taxon>Methylobacter</taxon>
    </lineage>
</organism>
<name>A0A2S6H2H2_9GAMM</name>
<sequence length="141" mass="15049">MQDIGFEIGGLFISAFISSTIAPGGSEAVLAYMIAAGHYPAELVVIVATIGNTLGAITTWGLGVLAAKKFPVATLLSENKQKALALVRQKGIWTLFFTWLPVVGDALCFAGGWLKLPFLQACLIILLGKFGRYAVIAWMFV</sequence>
<accession>A0A2S6H2H2</accession>
<feature type="transmembrane region" description="Helical" evidence="1">
    <location>
        <begin position="92"/>
        <end position="112"/>
    </location>
</feature>
<gene>
    <name evidence="2" type="ORF">B0F88_107168</name>
</gene>
<dbReference type="PANTHER" id="PTHR42709:SF4">
    <property type="entry name" value="INNER MEMBRANE PROTEIN YQAA"/>
    <property type="match status" value="1"/>
</dbReference>
<feature type="transmembrane region" description="Helical" evidence="1">
    <location>
        <begin position="12"/>
        <end position="37"/>
    </location>
</feature>
<evidence type="ECO:0000313" key="2">
    <source>
        <dbReference type="EMBL" id="PPK71644.1"/>
    </source>
</evidence>
<feature type="transmembrane region" description="Helical" evidence="1">
    <location>
        <begin position="43"/>
        <end position="67"/>
    </location>
</feature>
<evidence type="ECO:0000256" key="1">
    <source>
        <dbReference type="SAM" id="Phobius"/>
    </source>
</evidence>
<dbReference type="PANTHER" id="PTHR42709">
    <property type="entry name" value="ALKALINE PHOSPHATASE LIKE PROTEIN"/>
    <property type="match status" value="1"/>
</dbReference>
<keyword evidence="1" id="KW-1133">Transmembrane helix</keyword>
<protein>
    <submittedName>
        <fullName evidence="2">Membrane protein YqaA with SNARE-associated domain</fullName>
    </submittedName>
</protein>
<feature type="transmembrane region" description="Helical" evidence="1">
    <location>
        <begin position="118"/>
        <end position="140"/>
    </location>
</feature>
<keyword evidence="1" id="KW-0812">Transmembrane</keyword>